<feature type="chain" id="PRO_5032923327" evidence="1">
    <location>
        <begin position="19"/>
        <end position="445"/>
    </location>
</feature>
<keyword evidence="1" id="KW-0732">Signal</keyword>
<dbReference type="AlphaFoldDB" id="A0A832MM19"/>
<name>A0A832MM19_UNCEI</name>
<reference evidence="2" key="1">
    <citation type="journal article" date="2020" name="mSystems">
        <title>Genome- and Community-Level Interaction Insights into Carbon Utilization and Element Cycling Functions of Hydrothermarchaeota in Hydrothermal Sediment.</title>
        <authorList>
            <person name="Zhou Z."/>
            <person name="Liu Y."/>
            <person name="Xu W."/>
            <person name="Pan J."/>
            <person name="Luo Z.H."/>
            <person name="Li M."/>
        </authorList>
    </citation>
    <scope>NUCLEOTIDE SEQUENCE [LARGE SCALE GENOMIC DNA]</scope>
    <source>
        <strain evidence="2">SpSt-381</strain>
    </source>
</reference>
<sequence length="445" mass="48501">MRAACVALAALAAPPAHAAGAPRPPRETEIAYFWDVFDHSVVRPATRALDPALGVRKLLRRPREAANVDSADQVRLPSTWWQPRLGFRPVPVAQMLRGPGPGTGPAPGAWTVTRAKTQGVTPGFFIRDAAGDRFILKFDPPDHPEMATGAEAVATCLFWAAGYNVPDNAVVFFRPESLVIAGDAVFVDPFGAKRPMTRDFLERMLGRLPRRPDGTVRAVASRLLAGLPLGPFEYRGRRRDDPEDLIPHQHRRELRGLWTIAAWTNHADVRGPNSLDVWVTEGGRSFVRHHLIDFGSCLGSGALAARAYPTGGEYFVDWGVAARSALTLGLAPFAWEKVVDPGLPALGFIEADAFDPEGWRPDYPNPAFDERTARDVRWGARIVAGFSDAHIRAAVERGRYSDPRVAEHLARVLIARRDKLVRRWLPEIAAAAADSAAATSAGAAP</sequence>
<evidence type="ECO:0000256" key="1">
    <source>
        <dbReference type="SAM" id="SignalP"/>
    </source>
</evidence>
<dbReference type="EMBL" id="DSQF01000004">
    <property type="protein sequence ID" value="HGZ42428.1"/>
    <property type="molecule type" value="Genomic_DNA"/>
</dbReference>
<accession>A0A832MM19</accession>
<evidence type="ECO:0000313" key="2">
    <source>
        <dbReference type="EMBL" id="HGZ42428.1"/>
    </source>
</evidence>
<organism evidence="2">
    <name type="scientific">Eiseniibacteriota bacterium</name>
    <dbReference type="NCBI Taxonomy" id="2212470"/>
    <lineage>
        <taxon>Bacteria</taxon>
        <taxon>Candidatus Eiseniibacteriota</taxon>
    </lineage>
</organism>
<protein>
    <submittedName>
        <fullName evidence="2">Uncharacterized protein</fullName>
    </submittedName>
</protein>
<feature type="signal peptide" evidence="1">
    <location>
        <begin position="1"/>
        <end position="18"/>
    </location>
</feature>
<proteinExistence type="predicted"/>
<gene>
    <name evidence="2" type="ORF">ENR23_03195</name>
</gene>
<comment type="caution">
    <text evidence="2">The sequence shown here is derived from an EMBL/GenBank/DDBJ whole genome shotgun (WGS) entry which is preliminary data.</text>
</comment>